<evidence type="ECO:0000256" key="2">
    <source>
        <dbReference type="ARBA" id="ARBA00023125"/>
    </source>
</evidence>
<accession>A3ZMK7</accession>
<comment type="caution">
    <text evidence="7">The sequence shown here is derived from an EMBL/GenBank/DDBJ whole genome shotgun (WGS) entry which is preliminary data.</text>
</comment>
<evidence type="ECO:0000313" key="7">
    <source>
        <dbReference type="EMBL" id="EAQ82180.1"/>
    </source>
</evidence>
<dbReference type="STRING" id="314230.DSM3645_00660"/>
<dbReference type="Pfam" id="PF00072">
    <property type="entry name" value="Response_reg"/>
    <property type="match status" value="1"/>
</dbReference>
<evidence type="ECO:0000256" key="3">
    <source>
        <dbReference type="ARBA" id="ARBA00023163"/>
    </source>
</evidence>
<dbReference type="SUPFAM" id="SSF52172">
    <property type="entry name" value="CheY-like"/>
    <property type="match status" value="1"/>
</dbReference>
<keyword evidence="2" id="KW-0238">DNA-binding</keyword>
<dbReference type="PROSITE" id="PS50043">
    <property type="entry name" value="HTH_LUXR_2"/>
    <property type="match status" value="1"/>
</dbReference>
<dbReference type="PANTHER" id="PTHR44688">
    <property type="entry name" value="DNA-BINDING TRANSCRIPTIONAL ACTIVATOR DEVR_DOSR"/>
    <property type="match status" value="1"/>
</dbReference>
<dbReference type="Gene3D" id="3.40.50.2300">
    <property type="match status" value="1"/>
</dbReference>
<dbReference type="HOGENOM" id="CLU_000445_90_4_0"/>
<comment type="caution">
    <text evidence="4">Lacks conserved residue(s) required for the propagation of feature annotation.</text>
</comment>
<evidence type="ECO:0000259" key="6">
    <source>
        <dbReference type="PROSITE" id="PS50110"/>
    </source>
</evidence>
<dbReference type="GO" id="GO:0000160">
    <property type="term" value="P:phosphorelay signal transduction system"/>
    <property type="evidence" value="ECO:0007669"/>
    <property type="project" value="InterPro"/>
</dbReference>
<dbReference type="OrthoDB" id="271936at2"/>
<gene>
    <name evidence="7" type="ORF">DSM3645_00660</name>
</gene>
<keyword evidence="1" id="KW-0805">Transcription regulation</keyword>
<dbReference type="PRINTS" id="PR00038">
    <property type="entry name" value="HTHLUXR"/>
</dbReference>
<feature type="domain" description="Response regulatory" evidence="6">
    <location>
        <begin position="6"/>
        <end position="117"/>
    </location>
</feature>
<dbReference type="InterPro" id="IPR000792">
    <property type="entry name" value="Tscrpt_reg_LuxR_C"/>
</dbReference>
<reference evidence="7 8" key="1">
    <citation type="submission" date="2006-02" db="EMBL/GenBank/DDBJ databases">
        <authorList>
            <person name="Amann R."/>
            <person name="Ferriera S."/>
            <person name="Johnson J."/>
            <person name="Kravitz S."/>
            <person name="Halpern A."/>
            <person name="Remington K."/>
            <person name="Beeson K."/>
            <person name="Tran B."/>
            <person name="Rogers Y.-H."/>
            <person name="Friedman R."/>
            <person name="Venter J.C."/>
        </authorList>
    </citation>
    <scope>NUCLEOTIDE SEQUENCE [LARGE SCALE GENOMIC DNA]</scope>
    <source>
        <strain evidence="7 8">DSM 3645</strain>
    </source>
</reference>
<dbReference type="GO" id="GO:0006355">
    <property type="term" value="P:regulation of DNA-templated transcription"/>
    <property type="evidence" value="ECO:0007669"/>
    <property type="project" value="InterPro"/>
</dbReference>
<dbReference type="CDD" id="cd06170">
    <property type="entry name" value="LuxR_C_like"/>
    <property type="match status" value="1"/>
</dbReference>
<feature type="domain" description="HTH luxR-type" evidence="5">
    <location>
        <begin position="133"/>
        <end position="198"/>
    </location>
</feature>
<dbReference type="GO" id="GO:0003677">
    <property type="term" value="F:DNA binding"/>
    <property type="evidence" value="ECO:0007669"/>
    <property type="project" value="UniProtKB-KW"/>
</dbReference>
<dbReference type="InterPro" id="IPR011006">
    <property type="entry name" value="CheY-like_superfamily"/>
</dbReference>
<name>A3ZMK7_9BACT</name>
<evidence type="ECO:0000256" key="1">
    <source>
        <dbReference type="ARBA" id="ARBA00023015"/>
    </source>
</evidence>
<dbReference type="PROSITE" id="PS00622">
    <property type="entry name" value="HTH_LUXR_1"/>
    <property type="match status" value="1"/>
</dbReference>
<dbReference type="EMBL" id="AANZ01000002">
    <property type="protein sequence ID" value="EAQ82180.1"/>
    <property type="molecule type" value="Genomic_DNA"/>
</dbReference>
<dbReference type="PROSITE" id="PS50110">
    <property type="entry name" value="RESPONSE_REGULATORY"/>
    <property type="match status" value="1"/>
</dbReference>
<sequence>MTNVPSLYLVDDDAAVIDSLQRLVESISLPLVSILKSDQLLDLLSPGSCGCLLLKLNRDHLDLLKRVQALPVSIETVFLTDASEVAIIVQAMQLGASAVLQKPCRSEELLAAIRSAVGAAFSRKQQLEQNAAGRTRLKSLTKEESHVMRLMLAGRTNQEIADQIQLSLRTVQFRRSSIFRKLKITTKSRLFDLAVTTGLLGELVADVPLMTLESGIESAVAREKD</sequence>
<organism evidence="7 8">
    <name type="scientific">Blastopirellula marina DSM 3645</name>
    <dbReference type="NCBI Taxonomy" id="314230"/>
    <lineage>
        <taxon>Bacteria</taxon>
        <taxon>Pseudomonadati</taxon>
        <taxon>Planctomycetota</taxon>
        <taxon>Planctomycetia</taxon>
        <taxon>Pirellulales</taxon>
        <taxon>Pirellulaceae</taxon>
        <taxon>Blastopirellula</taxon>
    </lineage>
</organism>
<dbReference type="SMART" id="SM00448">
    <property type="entry name" value="REC"/>
    <property type="match status" value="1"/>
</dbReference>
<dbReference type="PANTHER" id="PTHR44688:SF16">
    <property type="entry name" value="DNA-BINDING TRANSCRIPTIONAL ACTIVATOR DEVR_DOSR"/>
    <property type="match status" value="1"/>
</dbReference>
<dbReference type="Gene3D" id="1.10.10.10">
    <property type="entry name" value="Winged helix-like DNA-binding domain superfamily/Winged helix DNA-binding domain"/>
    <property type="match status" value="1"/>
</dbReference>
<dbReference type="Proteomes" id="UP000004358">
    <property type="component" value="Unassembled WGS sequence"/>
</dbReference>
<dbReference type="Pfam" id="PF00196">
    <property type="entry name" value="GerE"/>
    <property type="match status" value="1"/>
</dbReference>
<proteinExistence type="predicted"/>
<dbReference type="RefSeq" id="WP_002650022.1">
    <property type="nucleotide sequence ID" value="NZ_AANZ01000002.1"/>
</dbReference>
<dbReference type="AlphaFoldDB" id="A3ZMK7"/>
<dbReference type="SMART" id="SM00421">
    <property type="entry name" value="HTH_LUXR"/>
    <property type="match status" value="1"/>
</dbReference>
<evidence type="ECO:0000259" key="5">
    <source>
        <dbReference type="PROSITE" id="PS50043"/>
    </source>
</evidence>
<dbReference type="InterPro" id="IPR036388">
    <property type="entry name" value="WH-like_DNA-bd_sf"/>
</dbReference>
<dbReference type="InterPro" id="IPR001789">
    <property type="entry name" value="Sig_transdc_resp-reg_receiver"/>
</dbReference>
<keyword evidence="3" id="KW-0804">Transcription</keyword>
<evidence type="ECO:0000256" key="4">
    <source>
        <dbReference type="PROSITE-ProRule" id="PRU00169"/>
    </source>
</evidence>
<protein>
    <submittedName>
        <fullName evidence="7">Two-component system response regulator</fullName>
    </submittedName>
</protein>
<evidence type="ECO:0000313" key="8">
    <source>
        <dbReference type="Proteomes" id="UP000004358"/>
    </source>
</evidence>